<dbReference type="GO" id="GO:0030420">
    <property type="term" value="P:establishment of competence for transformation"/>
    <property type="evidence" value="ECO:0007669"/>
    <property type="project" value="InterPro"/>
</dbReference>
<dbReference type="PIRSF" id="PIRSF021292">
    <property type="entry name" value="Competence_ComGD"/>
    <property type="match status" value="1"/>
</dbReference>
<dbReference type="NCBIfam" id="NF040982">
    <property type="entry name" value="ComGD"/>
    <property type="match status" value="1"/>
</dbReference>
<evidence type="ECO:0000313" key="2">
    <source>
        <dbReference type="EMBL" id="QAS54205.1"/>
    </source>
</evidence>
<dbReference type="RefSeq" id="WP_128526471.1">
    <property type="nucleotide sequence ID" value="NZ_CANLVY010000005.1"/>
</dbReference>
<evidence type="ECO:0000256" key="1">
    <source>
        <dbReference type="SAM" id="Phobius"/>
    </source>
</evidence>
<gene>
    <name evidence="2" type="ORF">HLI_19305</name>
</gene>
<keyword evidence="1" id="KW-0812">Transmembrane</keyword>
<reference evidence="2 3" key="1">
    <citation type="submission" date="2018-01" db="EMBL/GenBank/DDBJ databases">
        <title>The whole genome sequencing and assembly of Halobacillus litoralis ERB031 strain.</title>
        <authorList>
            <person name="Lee S.-J."/>
            <person name="Park M.-K."/>
            <person name="Kim J.-Y."/>
            <person name="Lee Y.-J."/>
            <person name="Yi H."/>
            <person name="Bahn Y.-S."/>
            <person name="Kim J.F."/>
            <person name="Lee D.-W."/>
        </authorList>
    </citation>
    <scope>NUCLEOTIDE SEQUENCE [LARGE SCALE GENOMIC DNA]</scope>
    <source>
        <strain evidence="2 3">ERB 031</strain>
    </source>
</reference>
<dbReference type="Proteomes" id="UP000287756">
    <property type="component" value="Chromosome"/>
</dbReference>
<dbReference type="EMBL" id="CP026118">
    <property type="protein sequence ID" value="QAS54205.1"/>
    <property type="molecule type" value="Genomic_DNA"/>
</dbReference>
<protein>
    <submittedName>
        <fullName evidence="2">Competence protein ComG</fullName>
    </submittedName>
</protein>
<keyword evidence="1" id="KW-1133">Transmembrane helix</keyword>
<dbReference type="AlphaFoldDB" id="A0A410MHS5"/>
<keyword evidence="1" id="KW-0472">Membrane</keyword>
<feature type="transmembrane region" description="Helical" evidence="1">
    <location>
        <begin position="20"/>
        <end position="37"/>
    </location>
</feature>
<name>A0A410MHS5_9BACI</name>
<accession>A0A410MHS5</accession>
<organism evidence="2 3">
    <name type="scientific">Halobacillus litoralis</name>
    <dbReference type="NCBI Taxonomy" id="45668"/>
    <lineage>
        <taxon>Bacteria</taxon>
        <taxon>Bacillati</taxon>
        <taxon>Bacillota</taxon>
        <taxon>Bacilli</taxon>
        <taxon>Bacillales</taxon>
        <taxon>Bacillaceae</taxon>
        <taxon>Halobacillus</taxon>
    </lineage>
</organism>
<sequence>MGKYQLWGNNYKGYTFTEMIIVLLCWSVLLSSIMPLHHRTSQQVQASLFIQQFQEDVLLIQQLTMQKHAYHMLLFEEETNEYKLYDAKNKENIFIRKLPDQWRIKMLTLKTVIQFNQRGMINQAGTMRIETPRTIYRITFPFGTSRVRIEKE</sequence>
<dbReference type="InterPro" id="IPR016785">
    <property type="entry name" value="ComGD"/>
</dbReference>
<dbReference type="KEGG" id="hli:HLI_19305"/>
<evidence type="ECO:0000313" key="3">
    <source>
        <dbReference type="Proteomes" id="UP000287756"/>
    </source>
</evidence>
<dbReference type="OrthoDB" id="1653576at2"/>
<proteinExistence type="predicted"/>